<organism evidence="1 2">
    <name type="scientific">Rhabditophanes sp. KR3021</name>
    <dbReference type="NCBI Taxonomy" id="114890"/>
    <lineage>
        <taxon>Eukaryota</taxon>
        <taxon>Metazoa</taxon>
        <taxon>Ecdysozoa</taxon>
        <taxon>Nematoda</taxon>
        <taxon>Chromadorea</taxon>
        <taxon>Rhabditida</taxon>
        <taxon>Tylenchina</taxon>
        <taxon>Panagrolaimomorpha</taxon>
        <taxon>Strongyloidoidea</taxon>
        <taxon>Alloionematidae</taxon>
        <taxon>Rhabditophanes</taxon>
    </lineage>
</organism>
<protein>
    <submittedName>
        <fullName evidence="2">Elongator complex protein 2</fullName>
    </submittedName>
</protein>
<dbReference type="WBParaSite" id="RSKR_0001049900.1">
    <property type="protein sequence ID" value="RSKR_0001049900.1"/>
    <property type="gene ID" value="RSKR_0001049900"/>
</dbReference>
<dbReference type="Proteomes" id="UP000095286">
    <property type="component" value="Unplaced"/>
</dbReference>
<evidence type="ECO:0000313" key="1">
    <source>
        <dbReference type="Proteomes" id="UP000095286"/>
    </source>
</evidence>
<accession>A0AC35UD48</accession>
<reference evidence="2" key="1">
    <citation type="submission" date="2016-11" db="UniProtKB">
        <authorList>
            <consortium name="WormBaseParasite"/>
        </authorList>
    </citation>
    <scope>IDENTIFICATION</scope>
    <source>
        <strain evidence="2">KR3021</strain>
    </source>
</reference>
<name>A0AC35UD48_9BILA</name>
<proteinExistence type="predicted"/>
<sequence length="788" mass="87147">MEDVFMGTGVAQMAHVMAWGGRGQGFFASANNVVVMSKKIPDHYSITSVRALHQANITCLKLVDGNKDLIVTGDDKGITKVHLVKEAKTGTEFELLQTFEGLQRSPVSCVGGIQVGGEVFILTASHKGGVEVKVGGIREERWSLLKEQRLEFGDALGLCVAFTAEPQLMLAIGLSTSKIAMAVWNGTTQQFCTAIQLSGHADWVRGLAFRCNEDHSLLLASASQDSLVRLWKFEEVEGAAMEEDDLELIRVRELIMATVRDGEATGYKVTVDSILSGHEGWIYSVEWHPTKLALMTCSIDKSIMIWEPIEGRGIWLEEHRLGQVGGQACGYYGACFAENGDEVMAHSYYGGLYCWKFDGLEDSWESVRMPSGHHDSVPDLDWDPRGNFLISCSQDQTTRIYAPFKNELVAEMARPQVHGHNLNCVKMICSDSFVSGAEEKIFRAFRGTSTFVNSAAAFTGLDVKELVDANEGTRAFGAAVPSLGLSNKAMEAGDMNEDVAGMEQDGDSNPVPKANDAFGSEMASFISIPKNLTQLPTEDYLMQNSLWPEIYKLYGHGYEVFAVDSSPDGKLIATSCKASHQMFASVIVWETEKWSKVMELDAHQLTVVQIRFSPCGRFLLTVSRDRTWTVYERSGEQWGIYARPEAKSANNHNRIIWCCDWGKTSNFFVTGARDKKLSVWKHNPEKKTFQFAFSHMFDEAVTAVAVCPQDERLLGVGFESGEMKVIKANASAFEVICSKQLHGRTVRRLKFRPITNTTTSFDQLTGPSILLASAGDDHLVRITKVDSI</sequence>
<evidence type="ECO:0000313" key="2">
    <source>
        <dbReference type="WBParaSite" id="RSKR_0001049900.1"/>
    </source>
</evidence>